<comment type="caution">
    <text evidence="2">The sequence shown here is derived from an EMBL/GenBank/DDBJ whole genome shotgun (WGS) entry which is preliminary data.</text>
</comment>
<protein>
    <submittedName>
        <fullName evidence="2">Heterokaryon incompatibility protein-domain-containing protein</fullName>
    </submittedName>
</protein>
<dbReference type="EMBL" id="JAGMWT010000001">
    <property type="protein sequence ID" value="KAH7138799.1"/>
    <property type="molecule type" value="Genomic_DNA"/>
</dbReference>
<dbReference type="PANTHER" id="PTHR33112:SF16">
    <property type="entry name" value="HETEROKARYON INCOMPATIBILITY DOMAIN-CONTAINING PROTEIN"/>
    <property type="match status" value="1"/>
</dbReference>
<dbReference type="Pfam" id="PF06985">
    <property type="entry name" value="HET"/>
    <property type="match status" value="1"/>
</dbReference>
<feature type="domain" description="Heterokaryon incompatibility" evidence="1">
    <location>
        <begin position="51"/>
        <end position="203"/>
    </location>
</feature>
<feature type="non-terminal residue" evidence="2">
    <location>
        <position position="1"/>
    </location>
</feature>
<evidence type="ECO:0000259" key="1">
    <source>
        <dbReference type="Pfam" id="PF06985"/>
    </source>
</evidence>
<organism evidence="2 3">
    <name type="scientific">Dendryphion nanum</name>
    <dbReference type="NCBI Taxonomy" id="256645"/>
    <lineage>
        <taxon>Eukaryota</taxon>
        <taxon>Fungi</taxon>
        <taxon>Dikarya</taxon>
        <taxon>Ascomycota</taxon>
        <taxon>Pezizomycotina</taxon>
        <taxon>Dothideomycetes</taxon>
        <taxon>Pleosporomycetidae</taxon>
        <taxon>Pleosporales</taxon>
        <taxon>Torulaceae</taxon>
        <taxon>Dendryphion</taxon>
    </lineage>
</organism>
<proteinExistence type="predicted"/>
<dbReference type="PANTHER" id="PTHR33112">
    <property type="entry name" value="DOMAIN PROTEIN, PUTATIVE-RELATED"/>
    <property type="match status" value="1"/>
</dbReference>
<keyword evidence="3" id="KW-1185">Reference proteome</keyword>
<accession>A0A9P9J2B6</accession>
<gene>
    <name evidence="2" type="ORF">B0J11DRAFT_424026</name>
</gene>
<evidence type="ECO:0000313" key="3">
    <source>
        <dbReference type="Proteomes" id="UP000700596"/>
    </source>
</evidence>
<dbReference type="AlphaFoldDB" id="A0A9P9J2B6"/>
<sequence length="512" mass="58941">LKWLSDCDTSHSDSRCSAYHAPLPKRVLDLEYPDAPDRIRLYETEGEICEYVSLSHAWGNSRHFMTTQENFAAHEKGIWFAELPQTFQDAIIVTRELKIRYLWIDSICIIQDSISDWEQESAKMASVYSNASLVISATGSSGDSDGFFLDRTSPVSCAFEFRRNDGILASVNASLLSKSREFDFGLNSVESDPLSKRGWTLQERFLARRTLHSASDQFYFECGEHFVSEDGHQTKSLFNKIFKNPRIRTQPYPHIMVSTIIDEEEEEEEDEDARDAIREWTDLLSNYTDRQLTKDSDKLVALSGIVEVFKRTIEDEYVAGLWRSRLVEGLLWYHSSPRRIQQHHHPVHYRAPSWSWASVNGRIYHHVWFDDKAVAHVCECQVELKSMNPYGEVVSGRLVIKSLLHELIEIGEPKKDSWVSDSKIGDAAICISFCVDYHIDESELREMSMFALVLSRRDEDSGPSYLGIVITPTLEHEGEFRRVGYFSCNQKREFDISKLMEDESKLVTVTLV</sequence>
<dbReference type="InterPro" id="IPR010730">
    <property type="entry name" value="HET"/>
</dbReference>
<dbReference type="OrthoDB" id="47007at2759"/>
<reference evidence="2" key="1">
    <citation type="journal article" date="2021" name="Nat. Commun.">
        <title>Genetic determinants of endophytism in the Arabidopsis root mycobiome.</title>
        <authorList>
            <person name="Mesny F."/>
            <person name="Miyauchi S."/>
            <person name="Thiergart T."/>
            <person name="Pickel B."/>
            <person name="Atanasova L."/>
            <person name="Karlsson M."/>
            <person name="Huettel B."/>
            <person name="Barry K.W."/>
            <person name="Haridas S."/>
            <person name="Chen C."/>
            <person name="Bauer D."/>
            <person name="Andreopoulos W."/>
            <person name="Pangilinan J."/>
            <person name="LaButti K."/>
            <person name="Riley R."/>
            <person name="Lipzen A."/>
            <person name="Clum A."/>
            <person name="Drula E."/>
            <person name="Henrissat B."/>
            <person name="Kohler A."/>
            <person name="Grigoriev I.V."/>
            <person name="Martin F.M."/>
            <person name="Hacquard S."/>
        </authorList>
    </citation>
    <scope>NUCLEOTIDE SEQUENCE</scope>
    <source>
        <strain evidence="2">MPI-CAGE-CH-0243</strain>
    </source>
</reference>
<dbReference type="Proteomes" id="UP000700596">
    <property type="component" value="Unassembled WGS sequence"/>
</dbReference>
<evidence type="ECO:0000313" key="2">
    <source>
        <dbReference type="EMBL" id="KAH7138799.1"/>
    </source>
</evidence>
<name>A0A9P9J2B6_9PLEO</name>